<dbReference type="AlphaFoldDB" id="A6W637"/>
<evidence type="ECO:0000313" key="3">
    <source>
        <dbReference type="Proteomes" id="UP000001116"/>
    </source>
</evidence>
<sequence>MGSAARPVGAGAGADTGAGFSAQERAAMRVRASELTTEARRSRSTGEAARDEAGGKAARKAAADEADVLAKIAQMPEADRALARRVHEVVSAAAPDLAPKPYYGQPGYAREGRVVCFFRSGQVDGLRYSTFGFSPAAHLDETGGLWPTSYALTSQATERAWQQIAELVAQATTTVTASGD</sequence>
<dbReference type="RefSeq" id="WP_012084876.1">
    <property type="nucleotide sequence ID" value="NC_009664.2"/>
</dbReference>
<dbReference type="SUPFAM" id="SSF159888">
    <property type="entry name" value="YdhG-like"/>
    <property type="match status" value="1"/>
</dbReference>
<gene>
    <name evidence="2" type="ordered locus">Krad_0788</name>
</gene>
<evidence type="ECO:0008006" key="4">
    <source>
        <dbReference type="Google" id="ProtNLM"/>
    </source>
</evidence>
<dbReference type="EMBL" id="CP000750">
    <property type="protein sequence ID" value="ABS02276.1"/>
    <property type="molecule type" value="Genomic_DNA"/>
</dbReference>
<dbReference type="OrthoDB" id="32458at2"/>
<evidence type="ECO:0000313" key="2">
    <source>
        <dbReference type="EMBL" id="ABS02276.1"/>
    </source>
</evidence>
<name>A6W637_KINRD</name>
<reference evidence="3" key="1">
    <citation type="journal article" date="2008" name="PLoS ONE">
        <title>Survival in nuclear waste, extreme resistance, and potential applications gleaned from the genome sequence of Kineococcus radiotolerans SRS30216.</title>
        <authorList>
            <person name="Bagwell C.E."/>
            <person name="Bhat S."/>
            <person name="Hawkins G.M."/>
            <person name="Smith B.W."/>
            <person name="Biswas T."/>
            <person name="Hoover T.R."/>
            <person name="Saunders E."/>
            <person name="Han C.S."/>
            <person name="Tsodikov O.V."/>
            <person name="Shimkets L.J."/>
        </authorList>
    </citation>
    <scope>NUCLEOTIDE SEQUENCE [LARGE SCALE GENOMIC DNA]</scope>
    <source>
        <strain evidence="3">ATCC BAA-149 / DSM 14245 / SRS30216</strain>
    </source>
</reference>
<feature type="region of interest" description="Disordered" evidence="1">
    <location>
        <begin position="1"/>
        <end position="58"/>
    </location>
</feature>
<dbReference type="eggNOG" id="COG5646">
    <property type="taxonomic scope" value="Bacteria"/>
</dbReference>
<dbReference type="HOGENOM" id="CLU_133756_0_0_11"/>
<dbReference type="KEGG" id="kra:Krad_0788"/>
<accession>A6W637</accession>
<dbReference type="Proteomes" id="UP000001116">
    <property type="component" value="Chromosome"/>
</dbReference>
<protein>
    <recommendedName>
        <fullName evidence="4">YdhG-like domain-containing protein</fullName>
    </recommendedName>
</protein>
<organism evidence="2 3">
    <name type="scientific">Kineococcus radiotolerans (strain ATCC BAA-149 / DSM 14245 / SRS30216)</name>
    <dbReference type="NCBI Taxonomy" id="266940"/>
    <lineage>
        <taxon>Bacteria</taxon>
        <taxon>Bacillati</taxon>
        <taxon>Actinomycetota</taxon>
        <taxon>Actinomycetes</taxon>
        <taxon>Kineosporiales</taxon>
        <taxon>Kineosporiaceae</taxon>
        <taxon>Kineococcus</taxon>
    </lineage>
</organism>
<keyword evidence="3" id="KW-1185">Reference proteome</keyword>
<proteinExistence type="predicted"/>
<evidence type="ECO:0000256" key="1">
    <source>
        <dbReference type="SAM" id="MobiDB-lite"/>
    </source>
</evidence>